<feature type="transmembrane region" description="Helical" evidence="6">
    <location>
        <begin position="167"/>
        <end position="186"/>
    </location>
</feature>
<feature type="transmembrane region" description="Helical" evidence="6">
    <location>
        <begin position="78"/>
        <end position="97"/>
    </location>
</feature>
<dbReference type="AlphaFoldDB" id="A0A1G7SGV0"/>
<keyword evidence="5 6" id="KW-0472">Membrane</keyword>
<dbReference type="InterPro" id="IPR011701">
    <property type="entry name" value="MFS"/>
</dbReference>
<evidence type="ECO:0000256" key="6">
    <source>
        <dbReference type="SAM" id="Phobius"/>
    </source>
</evidence>
<keyword evidence="2" id="KW-0813">Transport</keyword>
<feature type="transmembrane region" description="Helical" evidence="6">
    <location>
        <begin position="268"/>
        <end position="289"/>
    </location>
</feature>
<dbReference type="InterPro" id="IPR036259">
    <property type="entry name" value="MFS_trans_sf"/>
</dbReference>
<keyword evidence="3 6" id="KW-0812">Transmembrane</keyword>
<dbReference type="Pfam" id="PF07690">
    <property type="entry name" value="MFS_1"/>
    <property type="match status" value="1"/>
</dbReference>
<feature type="domain" description="Major facilitator superfamily (MFS) profile" evidence="7">
    <location>
        <begin position="10"/>
        <end position="389"/>
    </location>
</feature>
<reference evidence="8 9" key="1">
    <citation type="submission" date="2016-10" db="EMBL/GenBank/DDBJ databases">
        <authorList>
            <person name="de Groot N.N."/>
        </authorList>
    </citation>
    <scope>NUCLEOTIDE SEQUENCE [LARGE SCALE GENOMIC DNA]</scope>
    <source>
        <strain evidence="8 9">CPCC 201354</strain>
    </source>
</reference>
<feature type="transmembrane region" description="Helical" evidence="6">
    <location>
        <begin position="12"/>
        <end position="35"/>
    </location>
</feature>
<feature type="transmembrane region" description="Helical" evidence="6">
    <location>
        <begin position="241"/>
        <end position="261"/>
    </location>
</feature>
<dbReference type="PANTHER" id="PTHR23506">
    <property type="entry name" value="GH10249P"/>
    <property type="match status" value="1"/>
</dbReference>
<dbReference type="InterPro" id="IPR050930">
    <property type="entry name" value="MFS_Vesicular_Transporter"/>
</dbReference>
<organism evidence="8 9">
    <name type="scientific">Sinosporangium album</name>
    <dbReference type="NCBI Taxonomy" id="504805"/>
    <lineage>
        <taxon>Bacteria</taxon>
        <taxon>Bacillati</taxon>
        <taxon>Actinomycetota</taxon>
        <taxon>Actinomycetes</taxon>
        <taxon>Streptosporangiales</taxon>
        <taxon>Streptosporangiaceae</taxon>
        <taxon>Sinosporangium</taxon>
    </lineage>
</organism>
<dbReference type="Proteomes" id="UP000198923">
    <property type="component" value="Unassembled WGS sequence"/>
</dbReference>
<dbReference type="EMBL" id="FNCN01000002">
    <property type="protein sequence ID" value="SDG22296.1"/>
    <property type="molecule type" value="Genomic_DNA"/>
</dbReference>
<keyword evidence="9" id="KW-1185">Reference proteome</keyword>
<feature type="transmembrane region" description="Helical" evidence="6">
    <location>
        <begin position="47"/>
        <end position="71"/>
    </location>
</feature>
<sequence length="396" mass="40295">MGSKQRTDTRSLALTVACVALATDAMVYGIAVPVLPKIAVEHGTQPLGVGVMFAVYAGALVLVTPLAGAWIDRRGNRAPMIIGMLGLAASTLLFAFLRDPGLLIAARALQGASAGLGWTAALALIATTHEPAERGKAMGIALSCFGVGTLLGPPVGGLLTDWFDPRAPFILAFVLAAVDGLVRWRFIPKEHAVAAPEERVPLRDRRGLVLVGTLTIVGAALIAFLEPILPLHLFSTADAGPGAVGLVFGVAALVASMVPWLAGSALRFIPASAMAFAGCVLAAGALFVLPRLDGVVLPTVALAVVTVGASLVLTPTLTLMADLAEQRRPPNYGAVYALYTLAYTGGLAVAPLAAGATMDAFGFGGAAATGAGFALVMAVVLLAFGRTKRSSASAVE</sequence>
<feature type="transmembrane region" description="Helical" evidence="6">
    <location>
        <begin position="207"/>
        <end position="229"/>
    </location>
</feature>
<dbReference type="SUPFAM" id="SSF103473">
    <property type="entry name" value="MFS general substrate transporter"/>
    <property type="match status" value="1"/>
</dbReference>
<feature type="transmembrane region" description="Helical" evidence="6">
    <location>
        <begin position="360"/>
        <end position="384"/>
    </location>
</feature>
<evidence type="ECO:0000256" key="4">
    <source>
        <dbReference type="ARBA" id="ARBA00022989"/>
    </source>
</evidence>
<name>A0A1G7SGV0_9ACTN</name>
<evidence type="ECO:0000256" key="1">
    <source>
        <dbReference type="ARBA" id="ARBA00004651"/>
    </source>
</evidence>
<dbReference type="CDD" id="cd17325">
    <property type="entry name" value="MFS_MdtG_SLC18_like"/>
    <property type="match status" value="1"/>
</dbReference>
<feature type="transmembrane region" description="Helical" evidence="6">
    <location>
        <begin position="333"/>
        <end position="354"/>
    </location>
</feature>
<evidence type="ECO:0000256" key="5">
    <source>
        <dbReference type="ARBA" id="ARBA00023136"/>
    </source>
</evidence>
<dbReference type="Gene3D" id="1.20.1250.20">
    <property type="entry name" value="MFS general substrate transporter like domains"/>
    <property type="match status" value="1"/>
</dbReference>
<dbReference type="GO" id="GO:0005886">
    <property type="term" value="C:plasma membrane"/>
    <property type="evidence" value="ECO:0007669"/>
    <property type="project" value="UniProtKB-SubCell"/>
</dbReference>
<gene>
    <name evidence="8" type="ORF">SAMN05421505_102305</name>
</gene>
<protein>
    <submittedName>
        <fullName evidence="8">Multidrug resistance protein</fullName>
    </submittedName>
</protein>
<evidence type="ECO:0000313" key="9">
    <source>
        <dbReference type="Proteomes" id="UP000198923"/>
    </source>
</evidence>
<feature type="transmembrane region" description="Helical" evidence="6">
    <location>
        <begin position="103"/>
        <end position="125"/>
    </location>
</feature>
<dbReference type="PROSITE" id="PS50850">
    <property type="entry name" value="MFS"/>
    <property type="match status" value="1"/>
</dbReference>
<dbReference type="PRINTS" id="PR01035">
    <property type="entry name" value="TCRTETA"/>
</dbReference>
<comment type="subcellular location">
    <subcellularLocation>
        <location evidence="1">Cell membrane</location>
        <topology evidence="1">Multi-pass membrane protein</topology>
    </subcellularLocation>
</comment>
<dbReference type="GO" id="GO:0022857">
    <property type="term" value="F:transmembrane transporter activity"/>
    <property type="evidence" value="ECO:0007669"/>
    <property type="project" value="InterPro"/>
</dbReference>
<evidence type="ECO:0000256" key="2">
    <source>
        <dbReference type="ARBA" id="ARBA00022448"/>
    </source>
</evidence>
<evidence type="ECO:0000256" key="3">
    <source>
        <dbReference type="ARBA" id="ARBA00022692"/>
    </source>
</evidence>
<proteinExistence type="predicted"/>
<evidence type="ECO:0000313" key="8">
    <source>
        <dbReference type="EMBL" id="SDG22296.1"/>
    </source>
</evidence>
<feature type="transmembrane region" description="Helical" evidence="6">
    <location>
        <begin position="295"/>
        <end position="321"/>
    </location>
</feature>
<evidence type="ECO:0000259" key="7">
    <source>
        <dbReference type="PROSITE" id="PS50850"/>
    </source>
</evidence>
<dbReference type="STRING" id="504805.SAMN05421505_102305"/>
<keyword evidence="4 6" id="KW-1133">Transmembrane helix</keyword>
<dbReference type="PANTHER" id="PTHR23506:SF23">
    <property type="entry name" value="GH10249P"/>
    <property type="match status" value="1"/>
</dbReference>
<feature type="transmembrane region" description="Helical" evidence="6">
    <location>
        <begin position="137"/>
        <end position="155"/>
    </location>
</feature>
<dbReference type="InterPro" id="IPR020846">
    <property type="entry name" value="MFS_dom"/>
</dbReference>
<accession>A0A1G7SGV0</accession>
<dbReference type="InterPro" id="IPR001958">
    <property type="entry name" value="Tet-R_TetA/multi-R_MdtG-like"/>
</dbReference>